<feature type="compositionally biased region" description="Polar residues" evidence="1">
    <location>
        <begin position="64"/>
        <end position="75"/>
    </location>
</feature>
<reference evidence="3" key="1">
    <citation type="submission" date="2001-10" db="EMBL/GenBank/DDBJ databases">
        <authorList>
            <person name="Stapleton M."/>
            <person name="Brokstein P."/>
            <person name="Hong L."/>
            <person name="Agbayani A."/>
            <person name="Carlson J."/>
            <person name="Champe M."/>
            <person name="Chavez C."/>
            <person name="Dorsett V."/>
            <person name="Farfan D."/>
            <person name="Frise E."/>
            <person name="George R."/>
            <person name="Gonzalez M."/>
            <person name="Guarin H."/>
            <person name="Li P."/>
            <person name="Liao G."/>
            <person name="Miranda A."/>
            <person name="Mungall C.J."/>
            <person name="Nunoo J."/>
            <person name="Pacleb J."/>
            <person name="Paragas V."/>
            <person name="Park S."/>
            <person name="Phouanenavong S."/>
            <person name="Wan K."/>
            <person name="Yu C."/>
            <person name="Lewis S.E."/>
            <person name="Rubin G.M."/>
            <person name="Celniker S."/>
        </authorList>
    </citation>
    <scope>NUCLEOTIDE SEQUENCE</scope>
</reference>
<name>Q95S73_DROME</name>
<dbReference type="UCSC" id="CG34360-RC">
    <property type="organism name" value="d. melanogaster"/>
</dbReference>
<sequence>MRLPGQSICICICMCISACIFICTFRPCVHVSATVSASVSVAIAFAARARLAMPESNSKRRQSGVVTPTKQSDCQ</sequence>
<keyword evidence="2" id="KW-0812">Transmembrane</keyword>
<dbReference type="FlyBase" id="FBgn0267336">
    <property type="gene designation" value="Glut4EF"/>
</dbReference>
<keyword evidence="2" id="KW-0472">Membrane</keyword>
<feature type="region of interest" description="Disordered" evidence="1">
    <location>
        <begin position="53"/>
        <end position="75"/>
    </location>
</feature>
<dbReference type="AlphaFoldDB" id="Q95S73"/>
<feature type="transmembrane region" description="Helical" evidence="2">
    <location>
        <begin position="33"/>
        <end position="51"/>
    </location>
</feature>
<feature type="transmembrane region" description="Helical" evidence="2">
    <location>
        <begin position="7"/>
        <end position="27"/>
    </location>
</feature>
<accession>Q95S73</accession>
<protein>
    <submittedName>
        <fullName evidence="3">GM06804p</fullName>
    </submittedName>
</protein>
<proteinExistence type="evidence at transcript level"/>
<evidence type="ECO:0000313" key="3">
    <source>
        <dbReference type="EMBL" id="AAL28477.1"/>
    </source>
</evidence>
<evidence type="ECO:0000256" key="2">
    <source>
        <dbReference type="SAM" id="Phobius"/>
    </source>
</evidence>
<keyword evidence="2" id="KW-1133">Transmembrane helix</keyword>
<gene>
    <name evidence="4" type="primary">Glut4EF</name>
    <name evidence="4" type="ORF">CG34360</name>
</gene>
<evidence type="ECO:0000256" key="1">
    <source>
        <dbReference type="SAM" id="MobiDB-lite"/>
    </source>
</evidence>
<dbReference type="AGR" id="FB:FBgn0267336"/>
<dbReference type="OrthoDB" id="5950721at2759"/>
<organism evidence="3">
    <name type="scientific">Drosophila melanogaster</name>
    <name type="common">Fruit fly</name>
    <dbReference type="NCBI Taxonomy" id="7227"/>
    <lineage>
        <taxon>Eukaryota</taxon>
        <taxon>Metazoa</taxon>
        <taxon>Ecdysozoa</taxon>
        <taxon>Arthropoda</taxon>
        <taxon>Hexapoda</taxon>
        <taxon>Insecta</taxon>
        <taxon>Pterygota</taxon>
        <taxon>Neoptera</taxon>
        <taxon>Endopterygota</taxon>
        <taxon>Diptera</taxon>
        <taxon>Brachycera</taxon>
        <taxon>Muscomorpha</taxon>
        <taxon>Ephydroidea</taxon>
        <taxon>Drosophilidae</taxon>
        <taxon>Drosophila</taxon>
        <taxon>Sophophora</taxon>
    </lineage>
</organism>
<dbReference type="EMBL" id="AY060929">
    <property type="protein sequence ID" value="AAL28477.1"/>
    <property type="molecule type" value="mRNA"/>
</dbReference>
<evidence type="ECO:0000313" key="4">
    <source>
        <dbReference type="FlyBase" id="FBgn0267336"/>
    </source>
</evidence>